<feature type="region of interest" description="Disordered" evidence="4">
    <location>
        <begin position="1"/>
        <end position="50"/>
    </location>
</feature>
<name>A0AA88J9P3_FICCA</name>
<feature type="compositionally biased region" description="Basic and acidic residues" evidence="4">
    <location>
        <begin position="25"/>
        <end position="50"/>
    </location>
</feature>
<dbReference type="Proteomes" id="UP001187192">
    <property type="component" value="Unassembled WGS sequence"/>
</dbReference>
<feature type="compositionally biased region" description="Basic and acidic residues" evidence="4">
    <location>
        <begin position="272"/>
        <end position="333"/>
    </location>
</feature>
<evidence type="ECO:0000256" key="3">
    <source>
        <dbReference type="ARBA" id="ARBA00022801"/>
    </source>
</evidence>
<dbReference type="PANTHER" id="PTHR36812:SF9">
    <property type="entry name" value="MYB-LIKE PROTEIN X ISOFORM X1"/>
    <property type="match status" value="1"/>
</dbReference>
<dbReference type="InterPro" id="IPR038765">
    <property type="entry name" value="Papain-like_cys_pep_sf"/>
</dbReference>
<evidence type="ECO:0000256" key="2">
    <source>
        <dbReference type="ARBA" id="ARBA00022670"/>
    </source>
</evidence>
<organism evidence="6 7">
    <name type="scientific">Ficus carica</name>
    <name type="common">Common fig</name>
    <dbReference type="NCBI Taxonomy" id="3494"/>
    <lineage>
        <taxon>Eukaryota</taxon>
        <taxon>Viridiplantae</taxon>
        <taxon>Streptophyta</taxon>
        <taxon>Embryophyta</taxon>
        <taxon>Tracheophyta</taxon>
        <taxon>Spermatophyta</taxon>
        <taxon>Magnoliopsida</taxon>
        <taxon>eudicotyledons</taxon>
        <taxon>Gunneridae</taxon>
        <taxon>Pentapetalae</taxon>
        <taxon>rosids</taxon>
        <taxon>fabids</taxon>
        <taxon>Rosales</taxon>
        <taxon>Moraceae</taxon>
        <taxon>Ficeae</taxon>
        <taxon>Ficus</taxon>
    </lineage>
</organism>
<feature type="domain" description="Ubiquitin-like protease family profile" evidence="5">
    <location>
        <begin position="356"/>
        <end position="479"/>
    </location>
</feature>
<sequence length="522" mass="60653">MASAEKRPPAEKNPKKPAPKKKRRAPEEGLKRKQGEIEVKESKKAKKTLEEKKNANAEEYQRVIWQPCIKKFLKLETFGWAGKVLHNIVMRLTDHSGIGDALWFELSNAKFDNDDDAIKLGLLYMIFCITLVNANSMNIDPKYFAPADNLEKFNAFPWGMLSWEATRAPQCFVMMPTDKELNEPCVAQLYLMNPMFVPQVPCKTPIMQPSIATNSDWLEFQKEIRGEVEEPNHCVPYDGLLNSDIGVVADKGVKAAMEFLNADKEDEDEEGDKEKEVEKDKDDKGENDEEKDKEYEEQGEDRETKENDKKNYENGKGKEEEKKVETTKEKNEEEKDEEAKGEEEEINDEEAAMEQDKEERKNEEASKQQEENINDQVNTLLIPMHLEDLKHWVLAKLDLLNWTIEVYDSLNFEGPQNDKVRETLECISKFIPMLAERLSLFEFKPKNPLGTFPIPVTIMGDSSIFTFKNAEYLIDGRNIRYWVIEGCMKMFREWLTCYLWSHAKRKAEDNYKSDEEVDMMDF</sequence>
<dbReference type="AlphaFoldDB" id="A0AA88J9P3"/>
<dbReference type="Gene3D" id="3.40.395.10">
    <property type="entry name" value="Adenoviral Proteinase, Chain A"/>
    <property type="match status" value="1"/>
</dbReference>
<keyword evidence="2" id="KW-0645">Protease</keyword>
<evidence type="ECO:0000259" key="5">
    <source>
        <dbReference type="Pfam" id="PF02902"/>
    </source>
</evidence>
<comment type="caution">
    <text evidence="6">The sequence shown here is derived from an EMBL/GenBank/DDBJ whole genome shotgun (WGS) entry which is preliminary data.</text>
</comment>
<feature type="compositionally biased region" description="Basic and acidic residues" evidence="4">
    <location>
        <begin position="1"/>
        <end position="14"/>
    </location>
</feature>
<dbReference type="EMBL" id="BTGU01000282">
    <property type="protein sequence ID" value="GMN66050.1"/>
    <property type="molecule type" value="Genomic_DNA"/>
</dbReference>
<accession>A0AA88J9P3</accession>
<dbReference type="GO" id="GO:0006508">
    <property type="term" value="P:proteolysis"/>
    <property type="evidence" value="ECO:0007669"/>
    <property type="project" value="UniProtKB-KW"/>
</dbReference>
<reference evidence="6" key="1">
    <citation type="submission" date="2023-07" db="EMBL/GenBank/DDBJ databases">
        <title>draft genome sequence of fig (Ficus carica).</title>
        <authorList>
            <person name="Takahashi T."/>
            <person name="Nishimura K."/>
        </authorList>
    </citation>
    <scope>NUCLEOTIDE SEQUENCE</scope>
</reference>
<feature type="compositionally biased region" description="Basic residues" evidence="4">
    <location>
        <begin position="15"/>
        <end position="24"/>
    </location>
</feature>
<dbReference type="Pfam" id="PF02902">
    <property type="entry name" value="Peptidase_C48"/>
    <property type="match status" value="1"/>
</dbReference>
<gene>
    <name evidence="6" type="ORF">TIFTF001_035117</name>
</gene>
<feature type="region of interest" description="Disordered" evidence="4">
    <location>
        <begin position="260"/>
        <end position="372"/>
    </location>
</feature>
<evidence type="ECO:0000256" key="1">
    <source>
        <dbReference type="ARBA" id="ARBA00005234"/>
    </source>
</evidence>
<dbReference type="PANTHER" id="PTHR36812">
    <property type="entry name" value="NEUROFILAMENT TRIPLET M PROTEIN-LIKE PROTEIN"/>
    <property type="match status" value="1"/>
</dbReference>
<feature type="compositionally biased region" description="Acidic residues" evidence="4">
    <location>
        <begin position="334"/>
        <end position="353"/>
    </location>
</feature>
<evidence type="ECO:0000313" key="6">
    <source>
        <dbReference type="EMBL" id="GMN66050.1"/>
    </source>
</evidence>
<feature type="compositionally biased region" description="Basic and acidic residues" evidence="4">
    <location>
        <begin position="354"/>
        <end position="370"/>
    </location>
</feature>
<dbReference type="InterPro" id="IPR003653">
    <property type="entry name" value="Peptidase_C48_C"/>
</dbReference>
<dbReference type="SUPFAM" id="SSF54001">
    <property type="entry name" value="Cysteine proteinases"/>
    <property type="match status" value="1"/>
</dbReference>
<dbReference type="GO" id="GO:0008234">
    <property type="term" value="F:cysteine-type peptidase activity"/>
    <property type="evidence" value="ECO:0007669"/>
    <property type="project" value="InterPro"/>
</dbReference>
<keyword evidence="7" id="KW-1185">Reference proteome</keyword>
<proteinExistence type="inferred from homology"/>
<evidence type="ECO:0000313" key="7">
    <source>
        <dbReference type="Proteomes" id="UP001187192"/>
    </source>
</evidence>
<protein>
    <recommendedName>
        <fullName evidence="5">Ubiquitin-like protease family profile domain-containing protein</fullName>
    </recommendedName>
</protein>
<keyword evidence="3" id="KW-0378">Hydrolase</keyword>
<comment type="similarity">
    <text evidence="1">Belongs to the peptidase C48 family.</text>
</comment>
<evidence type="ECO:0000256" key="4">
    <source>
        <dbReference type="SAM" id="MobiDB-lite"/>
    </source>
</evidence>